<dbReference type="PROSITE" id="PS00786">
    <property type="entry name" value="5_NUCLEOTIDASE_2"/>
    <property type="match status" value="1"/>
</dbReference>
<evidence type="ECO:0000313" key="5">
    <source>
        <dbReference type="EMBL" id="QDU19517.1"/>
    </source>
</evidence>
<dbReference type="SUPFAM" id="SSF50974">
    <property type="entry name" value="Nitrous oxide reductase, N-terminal domain"/>
    <property type="match status" value="1"/>
</dbReference>
<protein>
    <submittedName>
        <fullName evidence="5">Trifunctional nucleotide phosphoesterase protein YfkN</fullName>
    </submittedName>
</protein>
<dbReference type="Proteomes" id="UP000319576">
    <property type="component" value="Chromosome"/>
</dbReference>
<dbReference type="GO" id="GO:0046872">
    <property type="term" value="F:metal ion binding"/>
    <property type="evidence" value="ECO:0007669"/>
    <property type="project" value="InterPro"/>
</dbReference>
<dbReference type="InterPro" id="IPR027372">
    <property type="entry name" value="Phytase-like_dom"/>
</dbReference>
<dbReference type="Gene3D" id="3.90.780.10">
    <property type="entry name" value="5'-Nucleotidase, C-terminal domain"/>
    <property type="match status" value="1"/>
</dbReference>
<dbReference type="InterPro" id="IPR028994">
    <property type="entry name" value="Integrin_alpha_N"/>
</dbReference>
<dbReference type="Pfam" id="PF13449">
    <property type="entry name" value="Phytase-like"/>
    <property type="match status" value="1"/>
</dbReference>
<dbReference type="Pfam" id="PF17963">
    <property type="entry name" value="Big_9"/>
    <property type="match status" value="1"/>
</dbReference>
<evidence type="ECO:0000313" key="6">
    <source>
        <dbReference type="Proteomes" id="UP000319576"/>
    </source>
</evidence>
<dbReference type="GO" id="GO:0009166">
    <property type="term" value="P:nucleotide catabolic process"/>
    <property type="evidence" value="ECO:0007669"/>
    <property type="project" value="InterPro"/>
</dbReference>
<dbReference type="PANTHER" id="PTHR46928:SF1">
    <property type="entry name" value="MESENCHYME-SPECIFIC CELL SURFACE GLYCOPROTEIN"/>
    <property type="match status" value="1"/>
</dbReference>
<dbReference type="Gene3D" id="3.60.21.10">
    <property type="match status" value="1"/>
</dbReference>
<evidence type="ECO:0000259" key="2">
    <source>
        <dbReference type="Pfam" id="PF02872"/>
    </source>
</evidence>
<feature type="domain" description="Phytase-like" evidence="3">
    <location>
        <begin position="357"/>
        <end position="675"/>
    </location>
</feature>
<dbReference type="InterPro" id="IPR008334">
    <property type="entry name" value="5'-Nucleotdase_C"/>
</dbReference>
<feature type="domain" description="Choice-of-anchor I" evidence="4">
    <location>
        <begin position="27"/>
        <end position="271"/>
    </location>
</feature>
<accession>A0A517XPT3</accession>
<reference evidence="5 6" key="1">
    <citation type="submission" date="2019-02" db="EMBL/GenBank/DDBJ databases">
        <title>Deep-cultivation of Planctomycetes and their phenomic and genomic characterization uncovers novel biology.</title>
        <authorList>
            <person name="Wiegand S."/>
            <person name="Jogler M."/>
            <person name="Boedeker C."/>
            <person name="Pinto D."/>
            <person name="Vollmers J."/>
            <person name="Rivas-Marin E."/>
            <person name="Kohn T."/>
            <person name="Peeters S.H."/>
            <person name="Heuer A."/>
            <person name="Rast P."/>
            <person name="Oberbeckmann S."/>
            <person name="Bunk B."/>
            <person name="Jeske O."/>
            <person name="Meyerdierks A."/>
            <person name="Storesund J.E."/>
            <person name="Kallscheuer N."/>
            <person name="Luecker S."/>
            <person name="Lage O.M."/>
            <person name="Pohl T."/>
            <person name="Merkel B.J."/>
            <person name="Hornburger P."/>
            <person name="Mueller R.-W."/>
            <person name="Bruemmer F."/>
            <person name="Labrenz M."/>
            <person name="Spormann A.M."/>
            <person name="Op den Camp H."/>
            <person name="Overmann J."/>
            <person name="Amann R."/>
            <person name="Jetten M.S.M."/>
            <person name="Mascher T."/>
            <person name="Medema M.H."/>
            <person name="Devos D.P."/>
            <person name="Kaster A.-K."/>
            <person name="Ovreas L."/>
            <person name="Rohde M."/>
            <person name="Galperin M.Y."/>
            <person name="Jogler C."/>
        </authorList>
    </citation>
    <scope>NUCLEOTIDE SEQUENCE [LARGE SCALE GENOMIC DNA]</scope>
    <source>
        <strain evidence="5 6">ETA_A1</strain>
    </source>
</reference>
<proteinExistence type="predicted"/>
<sequence>MSRPPARLRFEPLEDRAVPAVAFSRVFSYDVGGSAAAEISAFDPGSDRLFVLNAEAGATRVEILSLATPATPVDVGDLTAALITDAPGFTAGIPNSVATSNGLVAVAFEAAVRQDPGRVAFFTAATGAFVASYPVGAVPDMVTFTPDGLRLVVANEGEPNNYTSAANNDPEGSVTIVTLPAAGTAAGATVTTAGFTSFNGQEAALRAQGIRLFGPFATVAEDLEPEYIAVSPDSTTAYVTLQENNAVAVVNLATATVTQLRPLGLKDYSQNIATVRNYDFDPADLPTVGTTAPSATFPAGQAIKLGGFSGLFFEGTDPVSGNLKFITHTDRGPNGEPVDLIPGTPGNERPFALPTFQPRLVRFELNRTTGAITLTGQILLTKADGSPLTGLPNLQAGAQATPYTDEIPIDLFGNQLPNDALGADLEGVVVAADGSFWMVDEYRPAIYHFDATGKLIERFVPQGTAAAVGQPAGTFGTEALPAVLGQFRRANRGFEAVAFDPAVNKLYAFVQTTLDNPDTSNAGVRNNGNVRVVEFDVGTKAVTAEYVYVMRDTTAAGTAKTDKIGDAVSLGGGKFMVLERDDRTGADSNKLVYEIDLAGATNITTLPNPLTAPAAVAGQTIEQLNATELAAAGIVPVKKTLTVNAAAVGYTGVSKPEGLARIDATTFALLNDNDFGVLAQAIAGDGTIPLNPNPEPIRLGLLSFATSNGLDASDRDLGPAFTAGRVNIQKQPVFGMYMPDAIATYTVGGKTYYVTANEGDARDYTGFAEEVRVGAGAYVLDPAAFPTAATLKLNQNLGRLTVTTASGNTDGDAEFEQIHTFGARSFSVWDAATGARVSDSGDALERLTALLGPARFNAEGTPATFDTRSDNKGPEPEAVAVGVIDGRTYAFIGLERFGGVAVFDVTDPVAPRFTDYLDTPGDLAPEGLFFLSAADSPTGRAAVVVSNEVSGTVTMYDAAPGAFTLQLLHASDLEPGIAAGDDAPRFAAVVDYLERDLFTAGDPRKQAFAGSVLLSSGDNFIAGPFYAASGDPSLNTVLNSNPTGTNGDVASPGRAGVEIMNRIGFDASALGNHEFDQGQRELRNVIQPQAGQTGGANAPAPARQWRGATFPYLSANLTFTGTDLSGSIAPAGVSTTGLAAGRIAPSAIIDADGDGPGTEFVGVIGITTPLLASISSPGNVGVSPTGVTGSLTPAQLQQLAGIVQAQVTILEGLGIDKIVLLSHLQQFSEEQALAGLLSGVDVIIAGGSDTRLADNTDVLRAGDAAEGPYPVTATGADGNPLLLVSTDGNFSYVGRLVLTFDANGVIQTNALSADVNGAYAADQAGVERLYGPGAVAEVVSTKAAAVKQVTDAIDAVITLKDSTLFGRSDVYLNGLRAEVRTEETNLGNLSADANLLAAQQFDTSAVPTTVSIKNGGGIRDSVGTVDSTTGVRGPTAANPDAGKLAGQVSDLDIENALRFNNTLSVVTVTAAQVKVLLEHAVAATGPGQTPGQFAQVGGIRFSFDTAGTAQVIAGNAGTGLATVTPGTRVRNAAVVDAAGNVVDVLVQDGAVVGDPARLVRVVTLSFLVEDGDNDGRGGDNYPFPTFRTQNTPAVFDRVDLSEGGAPLGEQRAAELFFQQNFPAGGPAYAEADTPVARDTRIQSLAARADTVLLGLVVPAPVTTAEDTPATNLGVAPTAESGTGVTHVQVTNVVGGVLGLDGDILVPAGAVITIEQAAALRFVPAADFTGTASFQVQAATAADPAALAGVVQTVTITVTPVNDAPAAAADAYPVAPGSRLTVGSPGVLSNDTDAEGTALTAELVAAMPAAQGAVALSPNGSFVFTPAAGFAGTTSFTYRVSDGVAVSAPATVTLTVAAPADPVPALIDPTTGAPPAGFVAFPGANVPVGTALGDVTGDGTADLVAGAGVGGGPVVKVFDGATGAEARAFFAYDPSVRGGLTVAVGDVTGDGVADIVTGTGPGGAPHVKVFDGRTGAELASFFAFDQEFRGGVSVAIADVNADGKLDVIAGAGFGGAPHVKVFDGAGGAEFASFFAFDPAFRGGVLVAAGDVDGDGAVEVVAVAGDAGAPHVRTFDATGREERSFFAFDPALRIRLTVAAADVDGDGIDDIVVGPEAGATPTPRAFDGATGDPLDLTLAAIPVD</sequence>
<name>A0A517XPT3_9BACT</name>
<feature type="domain" description="Choice-of-anchor I" evidence="4">
    <location>
        <begin position="706"/>
        <end position="957"/>
    </location>
</feature>
<dbReference type="InterPro" id="IPR029052">
    <property type="entry name" value="Metallo-depent_PP-like"/>
</dbReference>
<dbReference type="Pfam" id="PF13517">
    <property type="entry name" value="FG-GAP_3"/>
    <property type="match status" value="1"/>
</dbReference>
<dbReference type="InterPro" id="IPR052956">
    <property type="entry name" value="Mesenchyme-surface_protein"/>
</dbReference>
<evidence type="ECO:0000256" key="1">
    <source>
        <dbReference type="ARBA" id="ARBA00022729"/>
    </source>
</evidence>
<dbReference type="InterPro" id="IPR006146">
    <property type="entry name" value="5'-Nucleotdase_CS"/>
</dbReference>
<dbReference type="GO" id="GO:0016788">
    <property type="term" value="F:hydrolase activity, acting on ester bonds"/>
    <property type="evidence" value="ECO:0007669"/>
    <property type="project" value="InterPro"/>
</dbReference>
<gene>
    <name evidence="5" type="primary">yfkN</name>
    <name evidence="5" type="ORF">ETAA1_14460</name>
</gene>
<feature type="domain" description="5'-Nucleotidase C-terminal" evidence="2">
    <location>
        <begin position="1374"/>
        <end position="1573"/>
    </location>
</feature>
<organism evidence="5 6">
    <name type="scientific">Urbifossiella limnaea</name>
    <dbReference type="NCBI Taxonomy" id="2528023"/>
    <lineage>
        <taxon>Bacteria</taxon>
        <taxon>Pseudomonadati</taxon>
        <taxon>Planctomycetota</taxon>
        <taxon>Planctomycetia</taxon>
        <taxon>Gemmatales</taxon>
        <taxon>Gemmataceae</taxon>
        <taxon>Urbifossiella</taxon>
    </lineage>
</organism>
<dbReference type="SUPFAM" id="SSF51004">
    <property type="entry name" value="C-terminal (heme d1) domain of cytochrome cd1-nitrite reductase"/>
    <property type="match status" value="1"/>
</dbReference>
<evidence type="ECO:0000259" key="4">
    <source>
        <dbReference type="Pfam" id="PF22494"/>
    </source>
</evidence>
<dbReference type="InterPro" id="IPR013517">
    <property type="entry name" value="FG-GAP"/>
</dbReference>
<dbReference type="InterPro" id="IPR011048">
    <property type="entry name" value="Haem_d1_sf"/>
</dbReference>
<dbReference type="InterPro" id="IPR036907">
    <property type="entry name" value="5'-Nucleotdase_C_sf"/>
</dbReference>
<dbReference type="Gene3D" id="2.130.10.10">
    <property type="entry name" value="YVTN repeat-like/Quinoprotein amine dehydrogenase"/>
    <property type="match status" value="2"/>
</dbReference>
<dbReference type="SUPFAM" id="SSF69318">
    <property type="entry name" value="Integrin alpha N-terminal domain"/>
    <property type="match status" value="1"/>
</dbReference>
<evidence type="ECO:0000259" key="3">
    <source>
        <dbReference type="Pfam" id="PF13449"/>
    </source>
</evidence>
<dbReference type="SUPFAM" id="SSF55816">
    <property type="entry name" value="5'-nucleotidase (syn. UDP-sugar hydrolase), C-terminal domain"/>
    <property type="match status" value="1"/>
</dbReference>
<dbReference type="Gene3D" id="2.130.10.130">
    <property type="entry name" value="Integrin alpha, N-terminal"/>
    <property type="match status" value="2"/>
</dbReference>
<dbReference type="InterPro" id="IPR011045">
    <property type="entry name" value="N2O_reductase_N"/>
</dbReference>
<dbReference type="SUPFAM" id="SSF56300">
    <property type="entry name" value="Metallo-dependent phosphatases"/>
    <property type="match status" value="1"/>
</dbReference>
<dbReference type="PANTHER" id="PTHR46928">
    <property type="entry name" value="MESENCHYME-SPECIFIC CELL SURFACE GLYCOPROTEIN"/>
    <property type="match status" value="1"/>
</dbReference>
<dbReference type="InterPro" id="IPR055188">
    <property type="entry name" value="Choice_anch_I"/>
</dbReference>
<keyword evidence="1" id="KW-0732">Signal</keyword>
<dbReference type="Pfam" id="PF22494">
    <property type="entry name" value="choice_anch_I"/>
    <property type="match status" value="2"/>
</dbReference>
<dbReference type="InterPro" id="IPR015943">
    <property type="entry name" value="WD40/YVTN_repeat-like_dom_sf"/>
</dbReference>
<keyword evidence="6" id="KW-1185">Reference proteome</keyword>
<dbReference type="Gene3D" id="2.60.40.3440">
    <property type="match status" value="1"/>
</dbReference>
<dbReference type="KEGG" id="uli:ETAA1_14460"/>
<dbReference type="Pfam" id="PF02872">
    <property type="entry name" value="5_nucleotid_C"/>
    <property type="match status" value="1"/>
</dbReference>
<dbReference type="GO" id="GO:0000166">
    <property type="term" value="F:nucleotide binding"/>
    <property type="evidence" value="ECO:0007669"/>
    <property type="project" value="InterPro"/>
</dbReference>
<dbReference type="RefSeq" id="WP_202920716.1">
    <property type="nucleotide sequence ID" value="NZ_CP036273.1"/>
</dbReference>
<dbReference type="EMBL" id="CP036273">
    <property type="protein sequence ID" value="QDU19517.1"/>
    <property type="molecule type" value="Genomic_DNA"/>
</dbReference>
<dbReference type="SUPFAM" id="SSF101898">
    <property type="entry name" value="NHL repeat"/>
    <property type="match status" value="1"/>
</dbReference>